<dbReference type="RefSeq" id="WP_168849050.1">
    <property type="nucleotide sequence ID" value="NZ_JAAVSD010000007.1"/>
</dbReference>
<gene>
    <name evidence="2" type="ORF">HEQ44_03370</name>
</gene>
<feature type="transmembrane region" description="Helical" evidence="1">
    <location>
        <begin position="12"/>
        <end position="31"/>
    </location>
</feature>
<evidence type="ECO:0000313" key="2">
    <source>
        <dbReference type="EMBL" id="NLR29217.1"/>
    </source>
</evidence>
<keyword evidence="3" id="KW-1185">Reference proteome</keyword>
<proteinExistence type="predicted"/>
<name>A0ABX1L2F9_9LACO</name>
<keyword evidence="1" id="KW-1133">Transmembrane helix</keyword>
<sequence>MILLAVIGLSLITYKFFTNWLWELLLIIIVLDLGLWIYHHLGLILLVTIPAYLLYTKLTHRHQHHYIPQHLQP</sequence>
<evidence type="ECO:0000256" key="1">
    <source>
        <dbReference type="SAM" id="Phobius"/>
    </source>
</evidence>
<reference evidence="2 3" key="1">
    <citation type="submission" date="2020-03" db="EMBL/GenBank/DDBJ databases">
        <authorList>
            <person name="Zhang Z."/>
            <person name="Guo Z."/>
            <person name="Hou Q."/>
            <person name="Shen X."/>
        </authorList>
    </citation>
    <scope>NUCLEOTIDE SEQUENCE [LARGE SCALE GENOMIC DNA]</scope>
    <source>
        <strain evidence="2 3">HBUAS51329</strain>
    </source>
</reference>
<dbReference type="Proteomes" id="UP000707477">
    <property type="component" value="Unassembled WGS sequence"/>
</dbReference>
<accession>A0ABX1L2F9</accession>
<feature type="transmembrane region" description="Helical" evidence="1">
    <location>
        <begin position="37"/>
        <end position="55"/>
    </location>
</feature>
<keyword evidence="1" id="KW-0812">Transmembrane</keyword>
<evidence type="ECO:0000313" key="3">
    <source>
        <dbReference type="Proteomes" id="UP000707477"/>
    </source>
</evidence>
<keyword evidence="1" id="KW-0472">Membrane</keyword>
<comment type="caution">
    <text evidence="2">The sequence shown here is derived from an EMBL/GenBank/DDBJ whole genome shotgun (WGS) entry which is preliminary data.</text>
</comment>
<protein>
    <submittedName>
        <fullName evidence="2">Uncharacterized protein</fullName>
    </submittedName>
</protein>
<dbReference type="EMBL" id="JAAVSD010000007">
    <property type="protein sequence ID" value="NLR29217.1"/>
    <property type="molecule type" value="Genomic_DNA"/>
</dbReference>
<organism evidence="2 3">
    <name type="scientific">Levilactobacillus tujiorum</name>
    <dbReference type="NCBI Taxonomy" id="2912243"/>
    <lineage>
        <taxon>Bacteria</taxon>
        <taxon>Bacillati</taxon>
        <taxon>Bacillota</taxon>
        <taxon>Bacilli</taxon>
        <taxon>Lactobacillales</taxon>
        <taxon>Lactobacillaceae</taxon>
        <taxon>Levilactobacillus</taxon>
    </lineage>
</organism>